<organism evidence="2 3">
    <name type="scientific">Xyrichtys novacula</name>
    <name type="common">Pearly razorfish</name>
    <name type="synonym">Hemipteronotus novacula</name>
    <dbReference type="NCBI Taxonomy" id="13765"/>
    <lineage>
        <taxon>Eukaryota</taxon>
        <taxon>Metazoa</taxon>
        <taxon>Chordata</taxon>
        <taxon>Craniata</taxon>
        <taxon>Vertebrata</taxon>
        <taxon>Euteleostomi</taxon>
        <taxon>Actinopterygii</taxon>
        <taxon>Neopterygii</taxon>
        <taxon>Teleostei</taxon>
        <taxon>Neoteleostei</taxon>
        <taxon>Acanthomorphata</taxon>
        <taxon>Eupercaria</taxon>
        <taxon>Labriformes</taxon>
        <taxon>Labridae</taxon>
        <taxon>Xyrichtys</taxon>
    </lineage>
</organism>
<feature type="compositionally biased region" description="Polar residues" evidence="1">
    <location>
        <begin position="71"/>
        <end position="83"/>
    </location>
</feature>
<evidence type="ECO:0000256" key="1">
    <source>
        <dbReference type="SAM" id="MobiDB-lite"/>
    </source>
</evidence>
<dbReference type="AlphaFoldDB" id="A0AAV1GH86"/>
<reference evidence="2" key="1">
    <citation type="submission" date="2023-08" db="EMBL/GenBank/DDBJ databases">
        <authorList>
            <person name="Alioto T."/>
            <person name="Alioto T."/>
            <person name="Gomez Garrido J."/>
        </authorList>
    </citation>
    <scope>NUCLEOTIDE SEQUENCE</scope>
</reference>
<evidence type="ECO:0000313" key="2">
    <source>
        <dbReference type="EMBL" id="CAJ1072965.1"/>
    </source>
</evidence>
<proteinExistence type="predicted"/>
<evidence type="ECO:0000313" key="3">
    <source>
        <dbReference type="Proteomes" id="UP001178508"/>
    </source>
</evidence>
<accession>A0AAV1GH86</accession>
<gene>
    <name evidence="2" type="ORF">XNOV1_A034887</name>
</gene>
<feature type="region of interest" description="Disordered" evidence="1">
    <location>
        <begin position="56"/>
        <end position="85"/>
    </location>
</feature>
<dbReference type="EMBL" id="OY660877">
    <property type="protein sequence ID" value="CAJ1072965.1"/>
    <property type="molecule type" value="Genomic_DNA"/>
</dbReference>
<protein>
    <submittedName>
        <fullName evidence="2">Uncharacterized protein</fullName>
    </submittedName>
</protein>
<sequence>MSVELQITLKHSRKNRDVSARFVITMLVSTTGSFQLVHSEKGEGLRTHLFAQVQKKKKKKIGMKDNKQKHTNVQSDNLPTPQSGAEFKLRTPKLKTKKFNKIFPKKHNITFFFNILHPA</sequence>
<dbReference type="Proteomes" id="UP001178508">
    <property type="component" value="Chromosome 14"/>
</dbReference>
<keyword evidence="3" id="KW-1185">Reference proteome</keyword>
<name>A0AAV1GH86_XYRNO</name>